<comment type="caution">
    <text evidence="3">The sequence shown here is derived from an EMBL/GenBank/DDBJ whole genome shotgun (WGS) entry which is preliminary data.</text>
</comment>
<evidence type="ECO:0000313" key="3">
    <source>
        <dbReference type="EMBL" id="KAK8757683.1"/>
    </source>
</evidence>
<dbReference type="GO" id="GO:0005319">
    <property type="term" value="F:lipid transporter activity"/>
    <property type="evidence" value="ECO:0007669"/>
    <property type="project" value="TreeGrafter"/>
</dbReference>
<dbReference type="GO" id="GO:0005524">
    <property type="term" value="F:ATP binding"/>
    <property type="evidence" value="ECO:0007669"/>
    <property type="project" value="InterPro"/>
</dbReference>
<keyword evidence="4" id="KW-1185">Reference proteome</keyword>
<feature type="transmembrane region" description="Helical" evidence="1">
    <location>
        <begin position="513"/>
        <end position="537"/>
    </location>
</feature>
<feature type="transmembrane region" description="Helical" evidence="1">
    <location>
        <begin position="198"/>
        <end position="217"/>
    </location>
</feature>
<feature type="transmembrane region" description="Helical" evidence="1">
    <location>
        <begin position="416"/>
        <end position="441"/>
    </location>
</feature>
<dbReference type="InterPro" id="IPR027417">
    <property type="entry name" value="P-loop_NTPase"/>
</dbReference>
<dbReference type="InterPro" id="IPR003439">
    <property type="entry name" value="ABC_transporter-like_ATP-bd"/>
</dbReference>
<dbReference type="GO" id="GO:0016020">
    <property type="term" value="C:membrane"/>
    <property type="evidence" value="ECO:0007669"/>
    <property type="project" value="InterPro"/>
</dbReference>
<dbReference type="Gene3D" id="3.40.50.300">
    <property type="entry name" value="P-loop containing nucleotide triphosphate hydrolases"/>
    <property type="match status" value="2"/>
</dbReference>
<dbReference type="InterPro" id="IPR026082">
    <property type="entry name" value="ABCA"/>
</dbReference>
<feature type="domain" description="ABC transporter" evidence="2">
    <location>
        <begin position="598"/>
        <end position="645"/>
    </location>
</feature>
<dbReference type="Proteomes" id="UP001321473">
    <property type="component" value="Unassembled WGS sequence"/>
</dbReference>
<feature type="transmembrane region" description="Helical" evidence="1">
    <location>
        <begin position="476"/>
        <end position="493"/>
    </location>
</feature>
<dbReference type="GO" id="GO:0140359">
    <property type="term" value="F:ABC-type transporter activity"/>
    <property type="evidence" value="ECO:0007669"/>
    <property type="project" value="InterPro"/>
</dbReference>
<feature type="transmembrane region" description="Helical" evidence="1">
    <location>
        <begin position="453"/>
        <end position="471"/>
    </location>
</feature>
<dbReference type="Pfam" id="PF00005">
    <property type="entry name" value="ABC_tran"/>
    <property type="match status" value="1"/>
</dbReference>
<evidence type="ECO:0000256" key="1">
    <source>
        <dbReference type="SAM" id="Phobius"/>
    </source>
</evidence>
<evidence type="ECO:0000313" key="4">
    <source>
        <dbReference type="Proteomes" id="UP001321473"/>
    </source>
</evidence>
<dbReference type="PANTHER" id="PTHR19229:SF250">
    <property type="entry name" value="ABC TRANSPORTER DOMAIN-CONTAINING PROTEIN-RELATED"/>
    <property type="match status" value="1"/>
</dbReference>
<dbReference type="SUPFAM" id="SSF52540">
    <property type="entry name" value="P-loop containing nucleoside triphosphate hydrolases"/>
    <property type="match status" value="2"/>
</dbReference>
<feature type="transmembrane region" description="Helical" evidence="1">
    <location>
        <begin position="372"/>
        <end position="395"/>
    </location>
</feature>
<keyword evidence="1" id="KW-0472">Membrane</keyword>
<reference evidence="3 4" key="1">
    <citation type="journal article" date="2023" name="Arcadia Sci">
        <title>De novo assembly of a long-read Amblyomma americanum tick genome.</title>
        <authorList>
            <person name="Chou S."/>
            <person name="Poskanzer K.E."/>
            <person name="Rollins M."/>
            <person name="Thuy-Boun P.S."/>
        </authorList>
    </citation>
    <scope>NUCLEOTIDE SEQUENCE [LARGE SCALE GENOMIC DNA]</scope>
    <source>
        <strain evidence="3">F_SG_1</strain>
        <tissue evidence="3">Salivary glands</tissue>
    </source>
</reference>
<keyword evidence="1" id="KW-1133">Transmembrane helix</keyword>
<dbReference type="AlphaFoldDB" id="A0AAQ4D5E3"/>
<name>A0AAQ4D5E3_AMBAM</name>
<gene>
    <name evidence="3" type="ORF">V5799_004684</name>
</gene>
<keyword evidence="1" id="KW-0812">Transmembrane</keyword>
<organism evidence="3 4">
    <name type="scientific">Amblyomma americanum</name>
    <name type="common">Lone star tick</name>
    <dbReference type="NCBI Taxonomy" id="6943"/>
    <lineage>
        <taxon>Eukaryota</taxon>
        <taxon>Metazoa</taxon>
        <taxon>Ecdysozoa</taxon>
        <taxon>Arthropoda</taxon>
        <taxon>Chelicerata</taxon>
        <taxon>Arachnida</taxon>
        <taxon>Acari</taxon>
        <taxon>Parasitiformes</taxon>
        <taxon>Ixodida</taxon>
        <taxon>Ixodoidea</taxon>
        <taxon>Ixodidae</taxon>
        <taxon>Amblyomminae</taxon>
        <taxon>Amblyomma</taxon>
    </lineage>
</organism>
<accession>A0AAQ4D5E3</accession>
<dbReference type="GO" id="GO:0016887">
    <property type="term" value="F:ATP hydrolysis activity"/>
    <property type="evidence" value="ECO:0007669"/>
    <property type="project" value="InterPro"/>
</dbReference>
<evidence type="ECO:0000259" key="2">
    <source>
        <dbReference type="Pfam" id="PF00005"/>
    </source>
</evidence>
<dbReference type="EMBL" id="JARKHS020034963">
    <property type="protein sequence ID" value="KAK8757683.1"/>
    <property type="molecule type" value="Genomic_DNA"/>
</dbReference>
<proteinExistence type="predicted"/>
<sequence length="740" mass="79971">MDPETRRNVWDTLQNVAKERTLVLSSHDMDEADAIGDQVVIMASGKVICSGSTAFLKKACGVGYKITLVKDPKVFKLKEVLAVVEKAVPTATVEDEKKGEVTIALKTLDYKSFPAMFGTLEGTSKKLGIAKIGVSVASMKDVYLKINMDWAPEGKAQESPVEKKDIDAVVAPITKQRTAVRVFIALFIKRFFSLIRSWGILLGFVLLPLGLLALIGWQQPLPSLASQQESAGMTKAIPLSFGAHYSGSPVVVGESPATKLSETLRILMESEGASVRKTTDVGKELGPIAKEDFHRYISTYPMAVGFKNDNITLMQNPTSSISLPILLNLVTTAKLREVLAQPLAHISASIAFITGKYKSAGVAIIQYRVQVWLYWAVLPALSYSLAFAIYAVFPVPERLGGGRDVQIMTGMSGVEFVFAHLVFDMIYHALLSGCWVLVHFAFSEYSANTAGNYYLAFLLSGPAFIGMAYLIAERAVSVGGAISSLLLWVYLGGEGPSLFQDLCNPIPLFAFKYEAIGFEVLALVAAGLVCMGILAFLTSGYLPPADAFAGKEVLADEDVEEEKKRIASLRDKKNFSEHSMLAWSLHKRYGDFRAVRGLYVALKPSECFGLLGVNGAGKTTTFQMLAGLENVSYGDAMTKTATLSEGVRKNVLCYHLEERIPWSMLFSKLVKLQKDFELEHALVGENTLEQIFLSFAKGQGTAAQADTLAPPPAVIGTSPSAVSAAAASTAASTAKLAKDA</sequence>
<protein>
    <recommendedName>
        <fullName evidence="2">ABC transporter domain-containing protein</fullName>
    </recommendedName>
</protein>
<dbReference type="PANTHER" id="PTHR19229">
    <property type="entry name" value="ATP-BINDING CASSETTE TRANSPORTER SUBFAMILY A ABCA"/>
    <property type="match status" value="1"/>
</dbReference>